<evidence type="ECO:0000259" key="2">
    <source>
        <dbReference type="Pfam" id="PF21320"/>
    </source>
</evidence>
<dbReference type="eggNOG" id="COG4106">
    <property type="taxonomic scope" value="Bacteria"/>
</dbReference>
<keyword evidence="3" id="KW-0489">Methyltransferase</keyword>
<dbReference type="Gene3D" id="1.10.10.10">
    <property type="entry name" value="Winged helix-like DNA-binding domain superfamily/Winged helix DNA-binding domain"/>
    <property type="match status" value="1"/>
</dbReference>
<organism evidence="3 4">
    <name type="scientific">Saccharomonospora cyanea NA-134</name>
    <dbReference type="NCBI Taxonomy" id="882082"/>
    <lineage>
        <taxon>Bacteria</taxon>
        <taxon>Bacillati</taxon>
        <taxon>Actinomycetota</taxon>
        <taxon>Actinomycetes</taxon>
        <taxon>Pseudonocardiales</taxon>
        <taxon>Pseudonocardiaceae</taxon>
        <taxon>Saccharomonospora</taxon>
    </lineage>
</organism>
<dbReference type="SUPFAM" id="SSF53335">
    <property type="entry name" value="S-adenosyl-L-methionine-dependent methyltransferases"/>
    <property type="match status" value="1"/>
</dbReference>
<keyword evidence="3" id="KW-0808">Transferase</keyword>
<dbReference type="SUPFAM" id="SSF46785">
    <property type="entry name" value="Winged helix' DNA-binding domain"/>
    <property type="match status" value="1"/>
</dbReference>
<feature type="domain" description="S-adenosylmethionine-dependent methyltransferase Rv2258c-like winged HTH" evidence="2">
    <location>
        <begin position="32"/>
        <end position="101"/>
    </location>
</feature>
<dbReference type="STRING" id="882082.SaccyDRAFT_0810"/>
<dbReference type="PANTHER" id="PTHR45128:SF1">
    <property type="entry name" value="S-ADENOSYLMETHIONINE-DEPENDENT METHYLTRANSFERASE RV2258C"/>
    <property type="match status" value="1"/>
</dbReference>
<name>H5XJI3_9PSEU</name>
<evidence type="ECO:0000259" key="1">
    <source>
        <dbReference type="Pfam" id="PF13847"/>
    </source>
</evidence>
<proteinExistence type="predicted"/>
<dbReference type="InterPro" id="IPR048711">
    <property type="entry name" value="WHD_Rv2258c"/>
</dbReference>
<gene>
    <name evidence="3" type="ORF">SaccyDRAFT_0810</name>
</gene>
<dbReference type="CDD" id="cd02440">
    <property type="entry name" value="AdoMet_MTases"/>
    <property type="match status" value="1"/>
</dbReference>
<dbReference type="OrthoDB" id="9801363at2"/>
<keyword evidence="4" id="KW-1185">Reference proteome</keyword>
<dbReference type="Proteomes" id="UP000002791">
    <property type="component" value="Chromosome"/>
</dbReference>
<accession>H5XJI3</accession>
<protein>
    <submittedName>
        <fullName evidence="3">Methyltransferase family protein</fullName>
    </submittedName>
</protein>
<dbReference type="EMBL" id="CM001440">
    <property type="protein sequence ID" value="EHR59733.1"/>
    <property type="molecule type" value="Genomic_DNA"/>
</dbReference>
<reference evidence="3 4" key="1">
    <citation type="submission" date="2011-11" db="EMBL/GenBank/DDBJ databases">
        <title>The Noncontiguous Finished sequence of Saccharomonospora cyanea NA-134.</title>
        <authorList>
            <consortium name="US DOE Joint Genome Institute"/>
            <person name="Lucas S."/>
            <person name="Han J."/>
            <person name="Lapidus A."/>
            <person name="Cheng J.-F."/>
            <person name="Goodwin L."/>
            <person name="Pitluck S."/>
            <person name="Peters L."/>
            <person name="Ovchinnikova G."/>
            <person name="Lu M."/>
            <person name="Detter J.C."/>
            <person name="Han C."/>
            <person name="Tapia R."/>
            <person name="Land M."/>
            <person name="Hauser L."/>
            <person name="Kyrpides N."/>
            <person name="Ivanova N."/>
            <person name="Pagani I."/>
            <person name="Brambilla E.-M."/>
            <person name="Klenk H.-P."/>
            <person name="Woyke T."/>
        </authorList>
    </citation>
    <scope>NUCLEOTIDE SEQUENCE [LARGE SCALE GENOMIC DNA]</scope>
    <source>
        <strain evidence="3 4">NA-134</strain>
    </source>
</reference>
<dbReference type="InterPro" id="IPR025714">
    <property type="entry name" value="Methyltranfer_dom"/>
</dbReference>
<dbReference type="GO" id="GO:0008168">
    <property type="term" value="F:methyltransferase activity"/>
    <property type="evidence" value="ECO:0007669"/>
    <property type="project" value="UniProtKB-KW"/>
</dbReference>
<dbReference type="HOGENOM" id="CLU_063529_1_1_11"/>
<dbReference type="InterPro" id="IPR036388">
    <property type="entry name" value="WH-like_DNA-bd_sf"/>
</dbReference>
<dbReference type="GO" id="GO:0032259">
    <property type="term" value="P:methylation"/>
    <property type="evidence" value="ECO:0007669"/>
    <property type="project" value="UniProtKB-KW"/>
</dbReference>
<dbReference type="InterPro" id="IPR036390">
    <property type="entry name" value="WH_DNA-bd_sf"/>
</dbReference>
<dbReference type="Gene3D" id="3.40.50.150">
    <property type="entry name" value="Vaccinia Virus protein VP39"/>
    <property type="match status" value="1"/>
</dbReference>
<dbReference type="Pfam" id="PF21320">
    <property type="entry name" value="WHD_Rv2258c"/>
    <property type="match status" value="1"/>
</dbReference>
<dbReference type="Pfam" id="PF13847">
    <property type="entry name" value="Methyltransf_31"/>
    <property type="match status" value="1"/>
</dbReference>
<evidence type="ECO:0000313" key="4">
    <source>
        <dbReference type="Proteomes" id="UP000002791"/>
    </source>
</evidence>
<dbReference type="PANTHER" id="PTHR45128">
    <property type="entry name" value="METHYLTRANSFERASE TYPE 11"/>
    <property type="match status" value="1"/>
</dbReference>
<dbReference type="InterPro" id="IPR029063">
    <property type="entry name" value="SAM-dependent_MTases_sf"/>
</dbReference>
<dbReference type="AlphaFoldDB" id="H5XJI3"/>
<dbReference type="RefSeq" id="WP_005453828.1">
    <property type="nucleotide sequence ID" value="NZ_CM001440.1"/>
</dbReference>
<dbReference type="InterPro" id="IPR053173">
    <property type="entry name" value="SAM-binding_MTase"/>
</dbReference>
<sequence length="361" mass="38332">MTSTHPPEPTLDTGKVEEFAGRLFELTTGGLLSHLVGIGHRTGLFDALAGASATSAELARRANLDERYVREWLGAMATGGIVTYDPATKAFTLPPEHAVCLRGSTSTNLAPFTLAVAHLGEHLDELIEAFRHGGGVPYERFRPRFTEIMDGMSRGLFDDQLVSGILPVVPGLPEQLGEGVRAADIGCGTGHSVNLMAAAYPASTFVGYDLAPDALARGRAEAGEAGLPNVSFTELDVVELPTEPPFDVVFAFDTIHDQAEPARVLSRVHDALAPGGVFVMMDTRAATDLADNLDNPFAPLLYSVSTLHCMTVSLARGGAGLGTVWGEQLARTMLADAGFTDVEVYDVPDDPLDAVYACRRP</sequence>
<feature type="domain" description="Methyltransferase" evidence="1">
    <location>
        <begin position="178"/>
        <end position="295"/>
    </location>
</feature>
<evidence type="ECO:0000313" key="3">
    <source>
        <dbReference type="EMBL" id="EHR59733.1"/>
    </source>
</evidence>